<evidence type="ECO:0000256" key="4">
    <source>
        <dbReference type="ARBA" id="ARBA00022989"/>
    </source>
</evidence>
<dbReference type="GO" id="GO:0060326">
    <property type="term" value="P:cell chemotaxis"/>
    <property type="evidence" value="ECO:0007669"/>
    <property type="project" value="TreeGrafter"/>
</dbReference>
<sequence>MEYVTYNSEMTTPEYYTQYVFPCNKEDVYAFVASFTTILNYLFLILGITGNLLVMWILIIHEQMVSHTNVLIFNLAISDLILISSLPFFVVYHRQGWVFGPVACKVFNILFSLGFYSGIIFLTCLTYYRYVAVVDPLSALKNKRQLSRIFAIVLSWSISIFASVPSMIFHVQTSSSDFAKCEYSQIYPVLISNFQQNIFFLFAFCAIVYCYLRIVRALTNCRSQMNHKPVKHIFVIVALYLVSWTPYNIVILLQSFHHQQYLMSCDLSKNLEYAKYVTEKIAFSHCCLNPVLYAFAGIKFRSHFKSLITCNQQRK</sequence>
<evidence type="ECO:0000256" key="6">
    <source>
        <dbReference type="ARBA" id="ARBA00023136"/>
    </source>
</evidence>
<dbReference type="GO" id="GO:0019722">
    <property type="term" value="P:calcium-mediated signaling"/>
    <property type="evidence" value="ECO:0007669"/>
    <property type="project" value="TreeGrafter"/>
</dbReference>
<dbReference type="EMBL" id="WNYA01000005">
    <property type="protein sequence ID" value="KAG8572171.1"/>
    <property type="molecule type" value="Genomic_DNA"/>
</dbReference>
<keyword evidence="7" id="KW-0675">Receptor</keyword>
<evidence type="ECO:0000256" key="2">
    <source>
        <dbReference type="ARBA" id="ARBA00022475"/>
    </source>
</evidence>
<accession>A0AAV7BHT1</accession>
<keyword evidence="12" id="KW-1185">Reference proteome</keyword>
<evidence type="ECO:0000313" key="12">
    <source>
        <dbReference type="Proteomes" id="UP000824782"/>
    </source>
</evidence>
<evidence type="ECO:0000256" key="5">
    <source>
        <dbReference type="ARBA" id="ARBA00023040"/>
    </source>
</evidence>
<evidence type="ECO:0000256" key="1">
    <source>
        <dbReference type="ARBA" id="ARBA00004651"/>
    </source>
</evidence>
<feature type="transmembrane region" description="Helical" evidence="9">
    <location>
        <begin position="189"/>
        <end position="212"/>
    </location>
</feature>
<keyword evidence="8" id="KW-0807">Transducer</keyword>
<gene>
    <name evidence="11" type="ORF">GDO81_011956</name>
</gene>
<dbReference type="Gene3D" id="1.20.1070.10">
    <property type="entry name" value="Rhodopsin 7-helix transmembrane proteins"/>
    <property type="match status" value="1"/>
</dbReference>
<dbReference type="PANTHER" id="PTHR10489">
    <property type="entry name" value="CELL ADHESION MOLECULE"/>
    <property type="match status" value="1"/>
</dbReference>
<dbReference type="GO" id="GO:0019957">
    <property type="term" value="F:C-C chemokine binding"/>
    <property type="evidence" value="ECO:0007669"/>
    <property type="project" value="TreeGrafter"/>
</dbReference>
<dbReference type="GO" id="GO:0006955">
    <property type="term" value="P:immune response"/>
    <property type="evidence" value="ECO:0007669"/>
    <property type="project" value="TreeGrafter"/>
</dbReference>
<feature type="transmembrane region" description="Helical" evidence="9">
    <location>
        <begin position="106"/>
        <end position="128"/>
    </location>
</feature>
<dbReference type="InterPro" id="IPR017452">
    <property type="entry name" value="GPCR_Rhodpsn_7TM"/>
</dbReference>
<keyword evidence="5" id="KW-0297">G-protein coupled receptor</keyword>
<name>A0AAV7BHT1_ENGPU</name>
<keyword evidence="2" id="KW-1003">Cell membrane</keyword>
<dbReference type="GO" id="GO:0009897">
    <property type="term" value="C:external side of plasma membrane"/>
    <property type="evidence" value="ECO:0007669"/>
    <property type="project" value="TreeGrafter"/>
</dbReference>
<keyword evidence="6 9" id="KW-0472">Membrane</keyword>
<dbReference type="PRINTS" id="PR00237">
    <property type="entry name" value="GPCRRHODOPSN"/>
</dbReference>
<evidence type="ECO:0000256" key="7">
    <source>
        <dbReference type="ARBA" id="ARBA00023170"/>
    </source>
</evidence>
<dbReference type="InterPro" id="IPR000355">
    <property type="entry name" value="Chemokine_rcpt"/>
</dbReference>
<protein>
    <recommendedName>
        <fullName evidence="10">G-protein coupled receptors family 1 profile domain-containing protein</fullName>
    </recommendedName>
</protein>
<dbReference type="PROSITE" id="PS50262">
    <property type="entry name" value="G_PROTEIN_RECEP_F1_2"/>
    <property type="match status" value="1"/>
</dbReference>
<feature type="transmembrane region" description="Helical" evidence="9">
    <location>
        <begin position="149"/>
        <end position="169"/>
    </location>
</feature>
<keyword evidence="4 9" id="KW-1133">Transmembrane helix</keyword>
<comment type="subcellular location">
    <subcellularLocation>
        <location evidence="1">Cell membrane</location>
        <topology evidence="1">Multi-pass membrane protein</topology>
    </subcellularLocation>
</comment>
<dbReference type="Pfam" id="PF00001">
    <property type="entry name" value="7tm_1"/>
    <property type="match status" value="1"/>
</dbReference>
<organism evidence="11 12">
    <name type="scientific">Engystomops pustulosus</name>
    <name type="common">Tungara frog</name>
    <name type="synonym">Physalaemus pustulosus</name>
    <dbReference type="NCBI Taxonomy" id="76066"/>
    <lineage>
        <taxon>Eukaryota</taxon>
        <taxon>Metazoa</taxon>
        <taxon>Chordata</taxon>
        <taxon>Craniata</taxon>
        <taxon>Vertebrata</taxon>
        <taxon>Euteleostomi</taxon>
        <taxon>Amphibia</taxon>
        <taxon>Batrachia</taxon>
        <taxon>Anura</taxon>
        <taxon>Neobatrachia</taxon>
        <taxon>Hyloidea</taxon>
        <taxon>Leptodactylidae</taxon>
        <taxon>Leiuperinae</taxon>
        <taxon>Engystomops</taxon>
    </lineage>
</organism>
<comment type="caution">
    <text evidence="11">The sequence shown here is derived from an EMBL/GenBank/DDBJ whole genome shotgun (WGS) entry which is preliminary data.</text>
</comment>
<reference evidence="11" key="1">
    <citation type="thesis" date="2020" institute="ProQuest LLC" country="789 East Eisenhower Parkway, Ann Arbor, MI, USA">
        <title>Comparative Genomics and Chromosome Evolution.</title>
        <authorList>
            <person name="Mudd A.B."/>
        </authorList>
    </citation>
    <scope>NUCLEOTIDE SEQUENCE</scope>
    <source>
        <strain evidence="11">237g6f4</strain>
        <tissue evidence="11">Blood</tissue>
    </source>
</reference>
<feature type="transmembrane region" description="Helical" evidence="9">
    <location>
        <begin position="71"/>
        <end position="94"/>
    </location>
</feature>
<evidence type="ECO:0000313" key="11">
    <source>
        <dbReference type="EMBL" id="KAG8572171.1"/>
    </source>
</evidence>
<dbReference type="PANTHER" id="PTHR10489:SF730">
    <property type="entry name" value="CHEMOKINE XC RECEPTOR 1"/>
    <property type="match status" value="1"/>
</dbReference>
<evidence type="ECO:0000259" key="10">
    <source>
        <dbReference type="PROSITE" id="PS50262"/>
    </source>
</evidence>
<dbReference type="SUPFAM" id="SSF81321">
    <property type="entry name" value="Family A G protein-coupled receptor-like"/>
    <property type="match status" value="1"/>
</dbReference>
<dbReference type="AlphaFoldDB" id="A0AAV7BHT1"/>
<dbReference type="GO" id="GO:0016493">
    <property type="term" value="F:C-C chemokine receptor activity"/>
    <property type="evidence" value="ECO:0007669"/>
    <property type="project" value="TreeGrafter"/>
</dbReference>
<feature type="transmembrane region" description="Helical" evidence="9">
    <location>
        <begin position="233"/>
        <end position="256"/>
    </location>
</feature>
<keyword evidence="3 9" id="KW-0812">Transmembrane</keyword>
<proteinExistence type="predicted"/>
<feature type="domain" description="G-protein coupled receptors family 1 profile" evidence="10">
    <location>
        <begin position="50"/>
        <end position="293"/>
    </location>
</feature>
<dbReference type="PRINTS" id="PR00657">
    <property type="entry name" value="CCCHEMOKINER"/>
</dbReference>
<evidence type="ECO:0000256" key="9">
    <source>
        <dbReference type="SAM" id="Phobius"/>
    </source>
</evidence>
<dbReference type="GO" id="GO:0007204">
    <property type="term" value="P:positive regulation of cytosolic calcium ion concentration"/>
    <property type="evidence" value="ECO:0007669"/>
    <property type="project" value="TreeGrafter"/>
</dbReference>
<dbReference type="InterPro" id="IPR000276">
    <property type="entry name" value="GPCR_Rhodpsn"/>
</dbReference>
<dbReference type="Proteomes" id="UP000824782">
    <property type="component" value="Unassembled WGS sequence"/>
</dbReference>
<feature type="transmembrane region" description="Helical" evidence="9">
    <location>
        <begin position="38"/>
        <end position="59"/>
    </location>
</feature>
<evidence type="ECO:0000256" key="3">
    <source>
        <dbReference type="ARBA" id="ARBA00022692"/>
    </source>
</evidence>
<dbReference type="InterPro" id="IPR050119">
    <property type="entry name" value="CCR1-9-like"/>
</dbReference>
<evidence type="ECO:0000256" key="8">
    <source>
        <dbReference type="ARBA" id="ARBA00023224"/>
    </source>
</evidence>